<dbReference type="RefSeq" id="WP_111881476.1">
    <property type="nucleotide sequence ID" value="NZ_QLTA01000059.1"/>
</dbReference>
<sequence length="117" mass="12354">MRAAHTLLLLALASSPALAQTSAPATPAPAAPAEAQPQDGAGRLNQRVERIRIEDGGSRVDELRVGGQTQSITVQPKAGSEMPEYEVQPTDGVRARPGSRNGAETITGPRVWNVMKF</sequence>
<evidence type="ECO:0000313" key="4">
    <source>
        <dbReference type="Proteomes" id="UP000248856"/>
    </source>
</evidence>
<evidence type="ECO:0000313" key="3">
    <source>
        <dbReference type="EMBL" id="RAR75943.1"/>
    </source>
</evidence>
<dbReference type="Proteomes" id="UP000248856">
    <property type="component" value="Unassembled WGS sequence"/>
</dbReference>
<comment type="caution">
    <text evidence="3">The sequence shown here is derived from an EMBL/GenBank/DDBJ whole genome shotgun (WGS) entry which is preliminary data.</text>
</comment>
<gene>
    <name evidence="3" type="ORF">AX018_105916</name>
</gene>
<organism evidence="3 4">
    <name type="scientific">Paracidovorax anthurii</name>
    <dbReference type="NCBI Taxonomy" id="78229"/>
    <lineage>
        <taxon>Bacteria</taxon>
        <taxon>Pseudomonadati</taxon>
        <taxon>Pseudomonadota</taxon>
        <taxon>Betaproteobacteria</taxon>
        <taxon>Burkholderiales</taxon>
        <taxon>Comamonadaceae</taxon>
        <taxon>Paracidovorax</taxon>
    </lineage>
</organism>
<feature type="chain" id="PRO_5016374791" description="DUF2782 domain-containing protein" evidence="2">
    <location>
        <begin position="20"/>
        <end position="117"/>
    </location>
</feature>
<evidence type="ECO:0000256" key="2">
    <source>
        <dbReference type="SAM" id="SignalP"/>
    </source>
</evidence>
<proteinExistence type="predicted"/>
<name>A0A328YS33_9BURK</name>
<dbReference type="EMBL" id="QLTA01000059">
    <property type="protein sequence ID" value="RAR75943.1"/>
    <property type="molecule type" value="Genomic_DNA"/>
</dbReference>
<protein>
    <recommendedName>
        <fullName evidence="5">DUF2782 domain-containing protein</fullName>
    </recommendedName>
</protein>
<accession>A0A328YS33</accession>
<dbReference type="AlphaFoldDB" id="A0A328YS33"/>
<feature type="compositionally biased region" description="Basic and acidic residues" evidence="1">
    <location>
        <begin position="46"/>
        <end position="64"/>
    </location>
</feature>
<reference evidence="3 4" key="1">
    <citation type="submission" date="2018-06" db="EMBL/GenBank/DDBJ databases">
        <title>Genomic Encyclopedia of Archaeal and Bacterial Type Strains, Phase II (KMG-II): from individual species to whole genera.</title>
        <authorList>
            <person name="Goeker M."/>
        </authorList>
    </citation>
    <scope>NUCLEOTIDE SEQUENCE [LARGE SCALE GENOMIC DNA]</scope>
    <source>
        <strain evidence="3 4">CFPB 3232</strain>
    </source>
</reference>
<dbReference type="OrthoDB" id="8688876at2"/>
<feature type="signal peptide" evidence="2">
    <location>
        <begin position="1"/>
        <end position="19"/>
    </location>
</feature>
<keyword evidence="2" id="KW-0732">Signal</keyword>
<evidence type="ECO:0008006" key="5">
    <source>
        <dbReference type="Google" id="ProtNLM"/>
    </source>
</evidence>
<keyword evidence="4" id="KW-1185">Reference proteome</keyword>
<feature type="region of interest" description="Disordered" evidence="1">
    <location>
        <begin position="17"/>
        <end position="107"/>
    </location>
</feature>
<evidence type="ECO:0000256" key="1">
    <source>
        <dbReference type="SAM" id="MobiDB-lite"/>
    </source>
</evidence>